<dbReference type="EMBL" id="CAJOBD010016251">
    <property type="protein sequence ID" value="CAF4214264.1"/>
    <property type="molecule type" value="Genomic_DNA"/>
</dbReference>
<evidence type="ECO:0000313" key="1">
    <source>
        <dbReference type="EMBL" id="CAF4214264.1"/>
    </source>
</evidence>
<feature type="non-terminal residue" evidence="1">
    <location>
        <position position="1"/>
    </location>
</feature>
<dbReference type="AlphaFoldDB" id="A0A820BWP4"/>
<gene>
    <name evidence="1" type="ORF">JBS370_LOCUS37143</name>
</gene>
<accession>A0A820BWP4</accession>
<evidence type="ECO:0000313" key="2">
    <source>
        <dbReference type="Proteomes" id="UP000663836"/>
    </source>
</evidence>
<protein>
    <submittedName>
        <fullName evidence="1">Uncharacterized protein</fullName>
    </submittedName>
</protein>
<reference evidence="1" key="1">
    <citation type="submission" date="2021-02" db="EMBL/GenBank/DDBJ databases">
        <authorList>
            <person name="Nowell W R."/>
        </authorList>
    </citation>
    <scope>NUCLEOTIDE SEQUENCE</scope>
</reference>
<proteinExistence type="predicted"/>
<sequence length="57" mass="6514">LDDLSERYLSNNENTFCIQLATSIQIQSLNVLDMLEDELTCNVTSIDANSFFKQINK</sequence>
<name>A0A820BWP4_9BILA</name>
<dbReference type="Proteomes" id="UP000663836">
    <property type="component" value="Unassembled WGS sequence"/>
</dbReference>
<comment type="caution">
    <text evidence="1">The sequence shown here is derived from an EMBL/GenBank/DDBJ whole genome shotgun (WGS) entry which is preliminary data.</text>
</comment>
<organism evidence="1 2">
    <name type="scientific">Rotaria sordida</name>
    <dbReference type="NCBI Taxonomy" id="392033"/>
    <lineage>
        <taxon>Eukaryota</taxon>
        <taxon>Metazoa</taxon>
        <taxon>Spiralia</taxon>
        <taxon>Gnathifera</taxon>
        <taxon>Rotifera</taxon>
        <taxon>Eurotatoria</taxon>
        <taxon>Bdelloidea</taxon>
        <taxon>Philodinida</taxon>
        <taxon>Philodinidae</taxon>
        <taxon>Rotaria</taxon>
    </lineage>
</organism>